<feature type="domain" description="Histidine kinase/HSP90-like ATPase" evidence="11">
    <location>
        <begin position="330"/>
        <end position="420"/>
    </location>
</feature>
<evidence type="ECO:0000256" key="2">
    <source>
        <dbReference type="ARBA" id="ARBA00012438"/>
    </source>
</evidence>
<dbReference type="InterPro" id="IPR050482">
    <property type="entry name" value="Sensor_HK_TwoCompSys"/>
</dbReference>
<dbReference type="Pfam" id="PF07730">
    <property type="entry name" value="HisKA_3"/>
    <property type="match status" value="1"/>
</dbReference>
<feature type="transmembrane region" description="Helical" evidence="10">
    <location>
        <begin position="172"/>
        <end position="192"/>
    </location>
</feature>
<proteinExistence type="predicted"/>
<feature type="domain" description="Signal transduction histidine kinase subgroup 3 dimerisation and phosphoacceptor" evidence="12">
    <location>
        <begin position="217"/>
        <end position="278"/>
    </location>
</feature>
<dbReference type="AlphaFoldDB" id="A0AAU2AAT1"/>
<keyword evidence="8" id="KW-0902">Two-component regulatory system</keyword>
<reference evidence="13" key="1">
    <citation type="submission" date="2022-10" db="EMBL/GenBank/DDBJ databases">
        <title>The complete genomes of actinobacterial strains from the NBC collection.</title>
        <authorList>
            <person name="Joergensen T.S."/>
            <person name="Alvarez Arevalo M."/>
            <person name="Sterndorff E.B."/>
            <person name="Faurdal D."/>
            <person name="Vuksanovic O."/>
            <person name="Mourched A.-S."/>
            <person name="Charusanti P."/>
            <person name="Shaw S."/>
            <person name="Blin K."/>
            <person name="Weber T."/>
        </authorList>
    </citation>
    <scope>NUCLEOTIDE SEQUENCE</scope>
    <source>
        <strain evidence="13">NBC_00093</strain>
    </source>
</reference>
<feature type="transmembrane region" description="Helical" evidence="10">
    <location>
        <begin position="100"/>
        <end position="121"/>
    </location>
</feature>
<evidence type="ECO:0000256" key="9">
    <source>
        <dbReference type="SAM" id="MobiDB-lite"/>
    </source>
</evidence>
<dbReference type="Pfam" id="PF02518">
    <property type="entry name" value="HATPase_c"/>
    <property type="match status" value="1"/>
</dbReference>
<dbReference type="Gene3D" id="1.20.5.1930">
    <property type="match status" value="1"/>
</dbReference>
<feature type="transmembrane region" description="Helical" evidence="10">
    <location>
        <begin position="141"/>
        <end position="160"/>
    </location>
</feature>
<comment type="catalytic activity">
    <reaction evidence="1">
        <text>ATP + protein L-histidine = ADP + protein N-phospho-L-histidine.</text>
        <dbReference type="EC" id="2.7.13.3"/>
    </reaction>
</comment>
<dbReference type="CDD" id="cd16917">
    <property type="entry name" value="HATPase_UhpB-NarQ-NarX-like"/>
    <property type="match status" value="1"/>
</dbReference>
<evidence type="ECO:0000313" key="13">
    <source>
        <dbReference type="EMBL" id="WTT21102.1"/>
    </source>
</evidence>
<feature type="region of interest" description="Disordered" evidence="9">
    <location>
        <begin position="1"/>
        <end position="24"/>
    </location>
</feature>
<protein>
    <recommendedName>
        <fullName evidence="2">histidine kinase</fullName>
        <ecNumber evidence="2">2.7.13.3</ecNumber>
    </recommendedName>
</protein>
<dbReference type="InterPro" id="IPR036890">
    <property type="entry name" value="HATPase_C_sf"/>
</dbReference>
<evidence type="ECO:0000256" key="8">
    <source>
        <dbReference type="ARBA" id="ARBA00023012"/>
    </source>
</evidence>
<keyword evidence="10" id="KW-1133">Transmembrane helix</keyword>
<dbReference type="EC" id="2.7.13.3" evidence="2"/>
<dbReference type="PANTHER" id="PTHR24421:SF10">
    <property type="entry name" value="NITRATE_NITRITE SENSOR PROTEIN NARQ"/>
    <property type="match status" value="1"/>
</dbReference>
<organism evidence="13">
    <name type="scientific">Streptomyces sp. NBC_00093</name>
    <dbReference type="NCBI Taxonomy" id="2975649"/>
    <lineage>
        <taxon>Bacteria</taxon>
        <taxon>Bacillati</taxon>
        <taxon>Actinomycetota</taxon>
        <taxon>Actinomycetes</taxon>
        <taxon>Kitasatosporales</taxon>
        <taxon>Streptomycetaceae</taxon>
        <taxon>Streptomyces</taxon>
    </lineage>
</organism>
<keyword evidence="5" id="KW-0547">Nucleotide-binding</keyword>
<evidence type="ECO:0000256" key="6">
    <source>
        <dbReference type="ARBA" id="ARBA00022777"/>
    </source>
</evidence>
<evidence type="ECO:0000256" key="10">
    <source>
        <dbReference type="SAM" id="Phobius"/>
    </source>
</evidence>
<dbReference type="InterPro" id="IPR011712">
    <property type="entry name" value="Sig_transdc_His_kin_sub3_dim/P"/>
</dbReference>
<name>A0AAU2AAT1_9ACTN</name>
<dbReference type="PANTHER" id="PTHR24421">
    <property type="entry name" value="NITRATE/NITRITE SENSOR PROTEIN NARX-RELATED"/>
    <property type="match status" value="1"/>
</dbReference>
<evidence type="ECO:0000259" key="11">
    <source>
        <dbReference type="Pfam" id="PF02518"/>
    </source>
</evidence>
<keyword evidence="6 13" id="KW-0418">Kinase</keyword>
<gene>
    <name evidence="13" type="ORF">OHA22_39025</name>
</gene>
<keyword evidence="7" id="KW-0067">ATP-binding</keyword>
<feature type="compositionally biased region" description="Basic and acidic residues" evidence="9">
    <location>
        <begin position="14"/>
        <end position="24"/>
    </location>
</feature>
<evidence type="ECO:0000256" key="7">
    <source>
        <dbReference type="ARBA" id="ARBA00022840"/>
    </source>
</evidence>
<dbReference type="InterPro" id="IPR003594">
    <property type="entry name" value="HATPase_dom"/>
</dbReference>
<sequence length="438" mass="46470">MTASNAAAPAAPSDRVRLPRPLSDDPDQRAIVSIITRLAGWRLADRAHPRIRRWTVPAFCTLLGVSEVFDPDFGPNIPVKLALTLGLTVPLLWRERRPTLVWAVITVVSMPVAFLGILTGANSSWVVALYNMGRFAAPGRAALATAVTLAQITVAGTLFWDAGQVAHATRSWVVLMLALLLVTAFACLGLAGRLANTFILALEKERDQQARLSTARERARVSREMHDILGHTLAVIVGLADGAASLARTKPEAGAETLRIIGDSGRDALGELRRLLAVVGDERDTRGEAPLAPQPGLADLKALLERVRAAGPTVALRTEGELTDLTQGLQLAVYRIVQEALTNTLKHAARDTAVTVVLAVDPGTVHLTVEDTGPSHPLPAGLTRPSSGQGLVGIRQRAALYQGSVTAGPNDHGGWSVRALLFTDPPSGTAHTTEKPPA</sequence>
<dbReference type="GO" id="GO:0016020">
    <property type="term" value="C:membrane"/>
    <property type="evidence" value="ECO:0007669"/>
    <property type="project" value="InterPro"/>
</dbReference>
<dbReference type="GO" id="GO:0046983">
    <property type="term" value="F:protein dimerization activity"/>
    <property type="evidence" value="ECO:0007669"/>
    <property type="project" value="InterPro"/>
</dbReference>
<evidence type="ECO:0000256" key="1">
    <source>
        <dbReference type="ARBA" id="ARBA00000085"/>
    </source>
</evidence>
<accession>A0AAU2AAT1</accession>
<keyword evidence="10" id="KW-0472">Membrane</keyword>
<evidence type="ECO:0000256" key="5">
    <source>
        <dbReference type="ARBA" id="ARBA00022741"/>
    </source>
</evidence>
<dbReference type="EMBL" id="CP108222">
    <property type="protein sequence ID" value="WTT21102.1"/>
    <property type="molecule type" value="Genomic_DNA"/>
</dbReference>
<feature type="compositionally biased region" description="Low complexity" evidence="9">
    <location>
        <begin position="1"/>
        <end position="13"/>
    </location>
</feature>
<evidence type="ECO:0000256" key="3">
    <source>
        <dbReference type="ARBA" id="ARBA00022553"/>
    </source>
</evidence>
<evidence type="ECO:0000259" key="12">
    <source>
        <dbReference type="Pfam" id="PF07730"/>
    </source>
</evidence>
<dbReference type="SUPFAM" id="SSF55874">
    <property type="entry name" value="ATPase domain of HSP90 chaperone/DNA topoisomerase II/histidine kinase"/>
    <property type="match status" value="1"/>
</dbReference>
<keyword evidence="3" id="KW-0597">Phosphoprotein</keyword>
<dbReference type="Gene3D" id="3.30.565.10">
    <property type="entry name" value="Histidine kinase-like ATPase, C-terminal domain"/>
    <property type="match status" value="1"/>
</dbReference>
<keyword evidence="4" id="KW-0808">Transferase</keyword>
<dbReference type="GO" id="GO:0005524">
    <property type="term" value="F:ATP binding"/>
    <property type="evidence" value="ECO:0007669"/>
    <property type="project" value="UniProtKB-KW"/>
</dbReference>
<keyword evidence="10" id="KW-0812">Transmembrane</keyword>
<dbReference type="GO" id="GO:0000155">
    <property type="term" value="F:phosphorelay sensor kinase activity"/>
    <property type="evidence" value="ECO:0007669"/>
    <property type="project" value="InterPro"/>
</dbReference>
<evidence type="ECO:0000256" key="4">
    <source>
        <dbReference type="ARBA" id="ARBA00022679"/>
    </source>
</evidence>